<protein>
    <submittedName>
        <fullName evidence="2">Uncharacterized protein</fullName>
    </submittedName>
</protein>
<dbReference type="KEGG" id="vg:5729561"/>
<reference evidence="2 3" key="1">
    <citation type="journal article" date="2005" name="Virology">
        <title>A novel rudivirus, ARV1, of the hyperthermophilic archaeal genus Acidianus.</title>
        <authorList>
            <person name="Vestergaard G."/>
            <person name="Haring M."/>
            <person name="Peng X."/>
            <person name="Rachel R."/>
            <person name="Garrett R.A."/>
            <person name="Prangishvili D."/>
        </authorList>
    </citation>
    <scope>NUCLEOTIDE SEQUENCE</scope>
</reference>
<dbReference type="GeneID" id="5729561"/>
<feature type="transmembrane region" description="Helical" evidence="1">
    <location>
        <begin position="6"/>
        <end position="26"/>
    </location>
</feature>
<keyword evidence="3" id="KW-1185">Reference proteome</keyword>
<keyword evidence="1" id="KW-1133">Transmembrane helix</keyword>
<sequence>MLKVSFYFFQFSVFTSLFFFRCLYIYSSTFFILSGSVFPTSPMNENHIVYLFLYLFIISL</sequence>
<organism evidence="2 3">
    <name type="scientific">Acidianus rod-shaped virus 1</name>
    <dbReference type="NCBI Taxonomy" id="309181"/>
    <lineage>
        <taxon>Viruses</taxon>
        <taxon>Adnaviria</taxon>
        <taxon>Zilligvirae</taxon>
        <taxon>Taleaviricota</taxon>
        <taxon>Tokiviricetes</taxon>
        <taxon>Ligamenvirales</taxon>
        <taxon>Rudiviridae</taxon>
        <taxon>Itarudivirus</taxon>
        <taxon>Itarudivirus pozzuoliense</taxon>
        <taxon>Itarudivirus ARV1</taxon>
    </lineage>
</organism>
<accession>Q50I64</accession>
<name>Q50I64_9VIRU</name>
<dbReference type="RefSeq" id="YP_001542624.1">
    <property type="nucleotide sequence ID" value="NC_009965.1"/>
</dbReference>
<dbReference type="Proteomes" id="UP000001777">
    <property type="component" value="Segment"/>
</dbReference>
<evidence type="ECO:0000256" key="1">
    <source>
        <dbReference type="SAM" id="Phobius"/>
    </source>
</evidence>
<evidence type="ECO:0000313" key="3">
    <source>
        <dbReference type="Proteomes" id="UP000001777"/>
    </source>
</evidence>
<keyword evidence="1" id="KW-0472">Membrane</keyword>
<dbReference type="EMBL" id="AJ875026">
    <property type="protein sequence ID" value="CAI44162.1"/>
    <property type="molecule type" value="Genomic_DNA"/>
</dbReference>
<keyword evidence="1" id="KW-0812">Transmembrane</keyword>
<proteinExistence type="predicted"/>
<evidence type="ECO:0000313" key="2">
    <source>
        <dbReference type="EMBL" id="CAI44162.1"/>
    </source>
</evidence>